<sequence>MGTRQGPAGRRAGTPATAHGSGRPLLDKGPKPRAHQRGAGTPPFPLVTGDAGKMAAPGVAEATAAPHPAEGAETAETAELSRALSRLLPGLEADSKPGRRRALEALRRALEEPGPAADPAAFQGPWARLLLPRLLRCLSDPAEGCRTLAVHLLSLGLRRAARPHDALPRLLPALAARLAGPEPTRRQPEACEELRLALVQLLSLAVDLGGAALAPHLDDALRVLRCSLLDPFAALRCRPGAGHSR</sequence>
<evidence type="ECO:0000313" key="4">
    <source>
        <dbReference type="Proteomes" id="UP001266305"/>
    </source>
</evidence>
<keyword evidence="4" id="KW-1185">Reference proteome</keyword>
<dbReference type="InterPro" id="IPR057978">
    <property type="entry name" value="TPR_DAAF5"/>
</dbReference>
<gene>
    <name evidence="3" type="primary">DNAAF5_2</name>
    <name evidence="3" type="ORF">P7K49_003396</name>
</gene>
<dbReference type="SUPFAM" id="SSF48371">
    <property type="entry name" value="ARM repeat"/>
    <property type="match status" value="1"/>
</dbReference>
<feature type="region of interest" description="Disordered" evidence="1">
    <location>
        <begin position="1"/>
        <end position="72"/>
    </location>
</feature>
<comment type="caution">
    <text evidence="3">The sequence shown here is derived from an EMBL/GenBank/DDBJ whole genome shotgun (WGS) entry which is preliminary data.</text>
</comment>
<evidence type="ECO:0000313" key="3">
    <source>
        <dbReference type="EMBL" id="KAK2116510.1"/>
    </source>
</evidence>
<dbReference type="Gene3D" id="1.25.10.10">
    <property type="entry name" value="Leucine-rich Repeat Variant"/>
    <property type="match status" value="1"/>
</dbReference>
<protein>
    <submittedName>
        <fullName evidence="3">Dynein axonemal assembly factor 5</fullName>
    </submittedName>
</protein>
<dbReference type="InterPro" id="IPR052623">
    <property type="entry name" value="DAAF5"/>
</dbReference>
<feature type="domain" description="Dynein axonemal assembly factor 5 TPR repeats" evidence="2">
    <location>
        <begin position="91"/>
        <end position="236"/>
    </location>
</feature>
<feature type="compositionally biased region" description="Low complexity" evidence="1">
    <location>
        <begin position="55"/>
        <end position="72"/>
    </location>
</feature>
<dbReference type="InterPro" id="IPR011989">
    <property type="entry name" value="ARM-like"/>
</dbReference>
<dbReference type="PANTHER" id="PTHR16216">
    <property type="entry name" value="DYNEIN ASSEMBLY FACTOR 5, AXONEMAL"/>
    <property type="match status" value="1"/>
</dbReference>
<dbReference type="Pfam" id="PF25757">
    <property type="entry name" value="TPR_DNAAF5"/>
    <property type="match status" value="1"/>
</dbReference>
<dbReference type="InterPro" id="IPR016024">
    <property type="entry name" value="ARM-type_fold"/>
</dbReference>
<organism evidence="3 4">
    <name type="scientific">Saguinus oedipus</name>
    <name type="common">Cotton-top tamarin</name>
    <name type="synonym">Oedipomidas oedipus</name>
    <dbReference type="NCBI Taxonomy" id="9490"/>
    <lineage>
        <taxon>Eukaryota</taxon>
        <taxon>Metazoa</taxon>
        <taxon>Chordata</taxon>
        <taxon>Craniata</taxon>
        <taxon>Vertebrata</taxon>
        <taxon>Euteleostomi</taxon>
        <taxon>Mammalia</taxon>
        <taxon>Eutheria</taxon>
        <taxon>Euarchontoglires</taxon>
        <taxon>Primates</taxon>
        <taxon>Haplorrhini</taxon>
        <taxon>Platyrrhini</taxon>
        <taxon>Cebidae</taxon>
        <taxon>Callitrichinae</taxon>
        <taxon>Saguinus</taxon>
    </lineage>
</organism>
<evidence type="ECO:0000256" key="1">
    <source>
        <dbReference type="SAM" id="MobiDB-lite"/>
    </source>
</evidence>
<accession>A0ABQ9W4E5</accession>
<evidence type="ECO:0000259" key="2">
    <source>
        <dbReference type="Pfam" id="PF25757"/>
    </source>
</evidence>
<dbReference type="EMBL" id="JASSZA010000002">
    <property type="protein sequence ID" value="KAK2116510.1"/>
    <property type="molecule type" value="Genomic_DNA"/>
</dbReference>
<name>A0ABQ9W4E5_SAGOE</name>
<dbReference type="PANTHER" id="PTHR16216:SF2">
    <property type="entry name" value="DYNEIN AXONEMAL ASSEMBLY FACTOR 5"/>
    <property type="match status" value="1"/>
</dbReference>
<proteinExistence type="predicted"/>
<reference evidence="3 4" key="1">
    <citation type="submission" date="2023-05" db="EMBL/GenBank/DDBJ databases">
        <title>B98-5 Cell Line De Novo Hybrid Assembly: An Optical Mapping Approach.</title>
        <authorList>
            <person name="Kananen K."/>
            <person name="Auerbach J.A."/>
            <person name="Kautto E."/>
            <person name="Blachly J.S."/>
        </authorList>
    </citation>
    <scope>NUCLEOTIDE SEQUENCE [LARGE SCALE GENOMIC DNA]</scope>
    <source>
        <strain evidence="3">B95-8</strain>
        <tissue evidence="3">Cell line</tissue>
    </source>
</reference>
<dbReference type="Proteomes" id="UP001266305">
    <property type="component" value="Unassembled WGS sequence"/>
</dbReference>